<gene>
    <name evidence="1" type="ORF">ABIE19_000783</name>
</gene>
<keyword evidence="2" id="KW-1185">Reference proteome</keyword>
<sequence>MDERGLDDLPMRAAEAGEALEGLKAPAERAAASIEAAFGRAGESLSRSLVRAAADGEVSLGELARAVLNAVNAAAAAMSKGGSGGLSEAVAAAVNGFSGGRADGGPVLGGGAYLVGERGPEVFRPAGAGMIEPMGAGPGVTVNLKIDGGAEGLLRSEAQIARMLARATALGARRF</sequence>
<reference evidence="1 2" key="1">
    <citation type="submission" date="2024-06" db="EMBL/GenBank/DDBJ databases">
        <title>Sorghum-associated microbial communities from plants grown in Nebraska, USA.</title>
        <authorList>
            <person name="Schachtman D."/>
        </authorList>
    </citation>
    <scope>NUCLEOTIDE SEQUENCE [LARGE SCALE GENOMIC DNA]</scope>
    <source>
        <strain evidence="1 2">2814</strain>
    </source>
</reference>
<evidence type="ECO:0000313" key="1">
    <source>
        <dbReference type="EMBL" id="MET4682874.1"/>
    </source>
</evidence>
<dbReference type="EMBL" id="JBEPTF010000001">
    <property type="protein sequence ID" value="MET4682874.1"/>
    <property type="molecule type" value="Genomic_DNA"/>
</dbReference>
<dbReference type="RefSeq" id="WP_354087814.1">
    <property type="nucleotide sequence ID" value="NZ_JBEPTF010000001.1"/>
</dbReference>
<proteinExistence type="predicted"/>
<name>A0ABV2R8F9_9CAUL</name>
<protein>
    <submittedName>
        <fullName evidence="1">Phage-related minor tail protein</fullName>
    </submittedName>
</protein>
<evidence type="ECO:0000313" key="2">
    <source>
        <dbReference type="Proteomes" id="UP001549313"/>
    </source>
</evidence>
<accession>A0ABV2R8F9</accession>
<comment type="caution">
    <text evidence="1">The sequence shown here is derived from an EMBL/GenBank/DDBJ whole genome shotgun (WGS) entry which is preliminary data.</text>
</comment>
<dbReference type="Proteomes" id="UP001549313">
    <property type="component" value="Unassembled WGS sequence"/>
</dbReference>
<organism evidence="1 2">
    <name type="scientific">Brevundimonas faecalis</name>
    <dbReference type="NCBI Taxonomy" id="947378"/>
    <lineage>
        <taxon>Bacteria</taxon>
        <taxon>Pseudomonadati</taxon>
        <taxon>Pseudomonadota</taxon>
        <taxon>Alphaproteobacteria</taxon>
        <taxon>Caulobacterales</taxon>
        <taxon>Caulobacteraceae</taxon>
        <taxon>Brevundimonas</taxon>
    </lineage>
</organism>